<gene>
    <name evidence="5" type="ORF">SAPINGB_P002384</name>
</gene>
<protein>
    <recommendedName>
        <fullName evidence="4">Glycosyl transferase family 25 domain-containing protein</fullName>
    </recommendedName>
</protein>
<accession>A0A5E8BDX1</accession>
<evidence type="ECO:0000313" key="5">
    <source>
        <dbReference type="EMBL" id="VVT49669.1"/>
    </source>
</evidence>
<dbReference type="InterPro" id="IPR050757">
    <property type="entry name" value="Collagen_mod_GT25"/>
</dbReference>
<dbReference type="Proteomes" id="UP000398389">
    <property type="component" value="Unassembled WGS sequence"/>
</dbReference>
<dbReference type="Pfam" id="PF01755">
    <property type="entry name" value="Glyco_transf_25"/>
    <property type="match status" value="1"/>
</dbReference>
<evidence type="ECO:0000256" key="3">
    <source>
        <dbReference type="ARBA" id="ARBA00022679"/>
    </source>
</evidence>
<keyword evidence="6" id="KW-1185">Reference proteome</keyword>
<dbReference type="GO" id="GO:0016740">
    <property type="term" value="F:transferase activity"/>
    <property type="evidence" value="ECO:0007669"/>
    <property type="project" value="UniProtKB-KW"/>
</dbReference>
<evidence type="ECO:0000256" key="2">
    <source>
        <dbReference type="ARBA" id="ARBA00022676"/>
    </source>
</evidence>
<evidence type="ECO:0000259" key="4">
    <source>
        <dbReference type="Pfam" id="PF01755"/>
    </source>
</evidence>
<proteinExistence type="inferred from homology"/>
<organism evidence="5 6">
    <name type="scientific">Magnusiomyces paraingens</name>
    <dbReference type="NCBI Taxonomy" id="2606893"/>
    <lineage>
        <taxon>Eukaryota</taxon>
        <taxon>Fungi</taxon>
        <taxon>Dikarya</taxon>
        <taxon>Ascomycota</taxon>
        <taxon>Saccharomycotina</taxon>
        <taxon>Dipodascomycetes</taxon>
        <taxon>Dipodascales</taxon>
        <taxon>Dipodascaceae</taxon>
        <taxon>Magnusiomyces</taxon>
    </lineage>
</organism>
<dbReference type="PANTHER" id="PTHR10730">
    <property type="entry name" value="PROCOLLAGEN-LYSINE,2-OXOGLUTARATE 5-DIOXYGENASE/GLYCOSYLTRANSFERASE 25 FAMILY MEMBER"/>
    <property type="match status" value="1"/>
</dbReference>
<dbReference type="CDD" id="cd06532">
    <property type="entry name" value="Glyco_transf_25"/>
    <property type="match status" value="1"/>
</dbReference>
<dbReference type="RefSeq" id="XP_031852994.1">
    <property type="nucleotide sequence ID" value="XM_031997103.1"/>
</dbReference>
<sequence length="436" mass="49679">MITPVKFMVNRRVWFILVVLILLAAAAFIFPQHSATIYGKVGTVSNKIVGPSAKELKQQAKAVQEAQIQYSKPGSDPTNDIVLEDEPNIELPQGLANETLGLQKIFYININTRFDRENTFHLQSSLSGIRADRIEGFKAAEIAKLREQGMNLPSSKKSPDSIIGCYMAHNKVWQKVLDENLSTALIMEADAAWDVNIRAIMYHLSHGLEHMLRQQNLLMSNEHSTKQDPYLSSHWDVLQLGACWREPPRSNLAVQYYDPHVNSGFHYYGKPLTLNRRVIRYREANACTVAYAVSQAGARKLALRAGVDMDMPVDIVIKRLVALGLLRTYSVFPVLFDQWEYKYSLGVHNTDSDIRKLKEIAGSNEEGNATPERQAELAADIEIAEDPEKQKLAWERFHKNMDIWQYRFPQDTNFTHGMLEEFRDLVFDRAALDNQT</sequence>
<dbReference type="GeneID" id="43581203"/>
<feature type="domain" description="Glycosyl transferase family 25" evidence="4">
    <location>
        <begin position="103"/>
        <end position="316"/>
    </location>
</feature>
<dbReference type="EMBL" id="CABVLU010000002">
    <property type="protein sequence ID" value="VVT49669.1"/>
    <property type="molecule type" value="Genomic_DNA"/>
</dbReference>
<comment type="similarity">
    <text evidence="1">Belongs to the glycosyltransferase 25 family.</text>
</comment>
<keyword evidence="2" id="KW-0328">Glycosyltransferase</keyword>
<keyword evidence="3" id="KW-0808">Transferase</keyword>
<dbReference type="AlphaFoldDB" id="A0A5E8BDX1"/>
<dbReference type="PANTHER" id="PTHR10730:SF53">
    <property type="entry name" value="GLYCOSYLTRANSFERASE 25 FAMILY MEMBER"/>
    <property type="match status" value="1"/>
</dbReference>
<evidence type="ECO:0000256" key="1">
    <source>
        <dbReference type="ARBA" id="ARBA00006721"/>
    </source>
</evidence>
<name>A0A5E8BDX1_9ASCO</name>
<dbReference type="InterPro" id="IPR002654">
    <property type="entry name" value="Glyco_trans_25"/>
</dbReference>
<evidence type="ECO:0000313" key="6">
    <source>
        <dbReference type="Proteomes" id="UP000398389"/>
    </source>
</evidence>
<dbReference type="OrthoDB" id="47375at2759"/>
<reference evidence="5 6" key="1">
    <citation type="submission" date="2019-09" db="EMBL/GenBank/DDBJ databases">
        <authorList>
            <person name="Brejova B."/>
        </authorList>
    </citation>
    <scope>NUCLEOTIDE SEQUENCE [LARGE SCALE GENOMIC DNA]</scope>
</reference>